<dbReference type="UniPathway" id="UPA00074">
    <property type="reaction ID" value="UER00129"/>
</dbReference>
<gene>
    <name evidence="15" type="primary">purM</name>
    <name evidence="18" type="ORF">A3F83_04760</name>
</gene>
<evidence type="ECO:0000313" key="19">
    <source>
        <dbReference type="Proteomes" id="UP000179129"/>
    </source>
</evidence>
<organism evidence="18 19">
    <name type="scientific">Candidatus Glassbacteria bacterium RIFCSPLOWO2_12_FULL_58_11</name>
    <dbReference type="NCBI Taxonomy" id="1817867"/>
    <lineage>
        <taxon>Bacteria</taxon>
        <taxon>Candidatus Glassiibacteriota</taxon>
    </lineage>
</organism>
<feature type="domain" description="PurM-like C-terminal" evidence="17">
    <location>
        <begin position="178"/>
        <end position="344"/>
    </location>
</feature>
<comment type="pathway">
    <text evidence="2 15">Purine metabolism; IMP biosynthesis via de novo pathway; 5-amino-1-(5-phospho-D-ribosyl)imidazole from N(2)-formyl-N(1)-(5-phospho-D-ribosyl)glycinamide: step 2/2.</text>
</comment>
<dbReference type="Gene3D" id="3.90.650.10">
    <property type="entry name" value="PurM-like C-terminal domain"/>
    <property type="match status" value="1"/>
</dbReference>
<dbReference type="EMBL" id="MFIX01000250">
    <property type="protein sequence ID" value="OGG00610.1"/>
    <property type="molecule type" value="Genomic_DNA"/>
</dbReference>
<dbReference type="EC" id="6.3.3.1" evidence="4 15"/>
<reference evidence="18 19" key="1">
    <citation type="journal article" date="2016" name="Nat. Commun.">
        <title>Thousands of microbial genomes shed light on interconnected biogeochemical processes in an aquifer system.</title>
        <authorList>
            <person name="Anantharaman K."/>
            <person name="Brown C.T."/>
            <person name="Hug L.A."/>
            <person name="Sharon I."/>
            <person name="Castelle C.J."/>
            <person name="Probst A.J."/>
            <person name="Thomas B.C."/>
            <person name="Singh A."/>
            <person name="Wilkins M.J."/>
            <person name="Karaoz U."/>
            <person name="Brodie E.L."/>
            <person name="Williams K.H."/>
            <person name="Hubbard S.S."/>
            <person name="Banfield J.F."/>
        </authorList>
    </citation>
    <scope>NUCLEOTIDE SEQUENCE [LARGE SCALE GENOMIC DNA]</scope>
</reference>
<keyword evidence="6 15" id="KW-0963">Cytoplasm</keyword>
<keyword evidence="10 15" id="KW-0067">ATP-binding</keyword>
<evidence type="ECO:0000256" key="9">
    <source>
        <dbReference type="ARBA" id="ARBA00022755"/>
    </source>
</evidence>
<keyword evidence="9 15" id="KW-0658">Purine biosynthesis</keyword>
<evidence type="ECO:0000256" key="4">
    <source>
        <dbReference type="ARBA" id="ARBA00013047"/>
    </source>
</evidence>
<evidence type="ECO:0000256" key="3">
    <source>
        <dbReference type="ARBA" id="ARBA00010280"/>
    </source>
</evidence>
<evidence type="ECO:0000256" key="8">
    <source>
        <dbReference type="ARBA" id="ARBA00022741"/>
    </source>
</evidence>
<dbReference type="CDD" id="cd02196">
    <property type="entry name" value="PurM"/>
    <property type="match status" value="1"/>
</dbReference>
<keyword evidence="7 15" id="KW-0436">Ligase</keyword>
<dbReference type="PANTHER" id="PTHR10520">
    <property type="entry name" value="TRIFUNCTIONAL PURINE BIOSYNTHETIC PROTEIN ADENOSINE-3-RELATED"/>
    <property type="match status" value="1"/>
</dbReference>
<comment type="caution">
    <text evidence="18">The sequence shown here is derived from an EMBL/GenBank/DDBJ whole genome shotgun (WGS) entry which is preliminary data.</text>
</comment>
<evidence type="ECO:0000256" key="10">
    <source>
        <dbReference type="ARBA" id="ARBA00022840"/>
    </source>
</evidence>
<dbReference type="Gene3D" id="3.30.1330.10">
    <property type="entry name" value="PurM-like, N-terminal domain"/>
    <property type="match status" value="1"/>
</dbReference>
<comment type="catalytic activity">
    <reaction evidence="14 15">
        <text>2-formamido-N(1)-(5-O-phospho-beta-D-ribosyl)acetamidine + ATP = 5-amino-1-(5-phospho-beta-D-ribosyl)imidazole + ADP + phosphate + H(+)</text>
        <dbReference type="Rhea" id="RHEA:23032"/>
        <dbReference type="ChEBI" id="CHEBI:15378"/>
        <dbReference type="ChEBI" id="CHEBI:30616"/>
        <dbReference type="ChEBI" id="CHEBI:43474"/>
        <dbReference type="ChEBI" id="CHEBI:137981"/>
        <dbReference type="ChEBI" id="CHEBI:147287"/>
        <dbReference type="ChEBI" id="CHEBI:456216"/>
        <dbReference type="EC" id="6.3.3.1"/>
    </reaction>
</comment>
<dbReference type="NCBIfam" id="TIGR00878">
    <property type="entry name" value="purM"/>
    <property type="match status" value="1"/>
</dbReference>
<feature type="domain" description="PurM-like N-terminal" evidence="16">
    <location>
        <begin position="61"/>
        <end position="165"/>
    </location>
</feature>
<evidence type="ECO:0000256" key="15">
    <source>
        <dbReference type="HAMAP-Rule" id="MF_00741"/>
    </source>
</evidence>
<evidence type="ECO:0000256" key="11">
    <source>
        <dbReference type="ARBA" id="ARBA00031908"/>
    </source>
</evidence>
<dbReference type="GO" id="GO:0005829">
    <property type="term" value="C:cytosol"/>
    <property type="evidence" value="ECO:0007669"/>
    <property type="project" value="TreeGrafter"/>
</dbReference>
<evidence type="ECO:0000256" key="13">
    <source>
        <dbReference type="ARBA" id="ARBA00033093"/>
    </source>
</evidence>
<dbReference type="GO" id="GO:0005524">
    <property type="term" value="F:ATP binding"/>
    <property type="evidence" value="ECO:0007669"/>
    <property type="project" value="UniProtKB-KW"/>
</dbReference>
<dbReference type="GO" id="GO:0006189">
    <property type="term" value="P:'de novo' IMP biosynthetic process"/>
    <property type="evidence" value="ECO:0007669"/>
    <property type="project" value="UniProtKB-UniRule"/>
</dbReference>
<dbReference type="FunFam" id="3.90.650.10:FF:000011">
    <property type="entry name" value="Phosphoribosylformylglycinamidine cyclo-ligase"/>
    <property type="match status" value="1"/>
</dbReference>
<dbReference type="Proteomes" id="UP000179129">
    <property type="component" value="Unassembled WGS sequence"/>
</dbReference>
<protein>
    <recommendedName>
        <fullName evidence="5 15">Phosphoribosylformylglycinamidine cyclo-ligase</fullName>
        <ecNumber evidence="4 15">6.3.3.1</ecNumber>
    </recommendedName>
    <alternativeName>
        <fullName evidence="12 15">AIR synthase</fullName>
    </alternativeName>
    <alternativeName>
        <fullName evidence="13 15">AIRS</fullName>
    </alternativeName>
    <alternativeName>
        <fullName evidence="11 15">Phosphoribosyl-aminoimidazole synthetase</fullName>
    </alternativeName>
</protein>
<comment type="subcellular location">
    <subcellularLocation>
        <location evidence="1 15">Cytoplasm</location>
    </subcellularLocation>
</comment>
<evidence type="ECO:0000256" key="14">
    <source>
        <dbReference type="ARBA" id="ARBA00049057"/>
    </source>
</evidence>
<dbReference type="GO" id="GO:0004641">
    <property type="term" value="F:phosphoribosylformylglycinamidine cyclo-ligase activity"/>
    <property type="evidence" value="ECO:0007669"/>
    <property type="project" value="UniProtKB-UniRule"/>
</dbReference>
<proteinExistence type="inferred from homology"/>
<evidence type="ECO:0000256" key="6">
    <source>
        <dbReference type="ARBA" id="ARBA00022490"/>
    </source>
</evidence>
<keyword evidence="8 15" id="KW-0547">Nucleotide-binding</keyword>
<dbReference type="SUPFAM" id="SSF55326">
    <property type="entry name" value="PurM N-terminal domain-like"/>
    <property type="match status" value="1"/>
</dbReference>
<dbReference type="AlphaFoldDB" id="A0A1F5YKB0"/>
<accession>A0A1F5YKB0</accession>
<dbReference type="InterPro" id="IPR036921">
    <property type="entry name" value="PurM-like_N_sf"/>
</dbReference>
<dbReference type="InterPro" id="IPR016188">
    <property type="entry name" value="PurM-like_N"/>
</dbReference>
<evidence type="ECO:0000256" key="12">
    <source>
        <dbReference type="ARBA" id="ARBA00032931"/>
    </source>
</evidence>
<dbReference type="InterPro" id="IPR004733">
    <property type="entry name" value="PurM_cligase"/>
</dbReference>
<evidence type="ECO:0000256" key="2">
    <source>
        <dbReference type="ARBA" id="ARBA00004686"/>
    </source>
</evidence>
<dbReference type="InterPro" id="IPR036676">
    <property type="entry name" value="PurM-like_C_sf"/>
</dbReference>
<name>A0A1F5YKB0_9BACT</name>
<evidence type="ECO:0000256" key="5">
    <source>
        <dbReference type="ARBA" id="ARBA00020367"/>
    </source>
</evidence>
<evidence type="ECO:0000259" key="17">
    <source>
        <dbReference type="Pfam" id="PF02769"/>
    </source>
</evidence>
<dbReference type="SUPFAM" id="SSF56042">
    <property type="entry name" value="PurM C-terminal domain-like"/>
    <property type="match status" value="1"/>
</dbReference>
<evidence type="ECO:0000259" key="16">
    <source>
        <dbReference type="Pfam" id="PF00586"/>
    </source>
</evidence>
<dbReference type="FunFam" id="3.30.1330.10:FF:000001">
    <property type="entry name" value="Phosphoribosylformylglycinamidine cyclo-ligase"/>
    <property type="match status" value="1"/>
</dbReference>
<dbReference type="InterPro" id="IPR010918">
    <property type="entry name" value="PurM-like_C_dom"/>
</dbReference>
<dbReference type="GO" id="GO:0046084">
    <property type="term" value="P:adenine biosynthetic process"/>
    <property type="evidence" value="ECO:0007669"/>
    <property type="project" value="TreeGrafter"/>
</dbReference>
<dbReference type="GO" id="GO:0004637">
    <property type="term" value="F:phosphoribosylamine-glycine ligase activity"/>
    <property type="evidence" value="ECO:0007669"/>
    <property type="project" value="TreeGrafter"/>
</dbReference>
<dbReference type="HAMAP" id="MF_00741">
    <property type="entry name" value="AIRS"/>
    <property type="match status" value="1"/>
</dbReference>
<sequence length="349" mass="37512">MSEKRRKDAYKEAGVDIDAAGRAVGAFKDKVARTFTPGVLSQVGNFGGMYSLSGRKFKEPVLVSSTDGVGTKLLVARLARRHNTVGECLVNHCVNDIMVQGAEPLFFMDYIAVGKLVPEHIAEVMEGFIAGCLNNGIALLGGETAEMPDLYGAEDYDLAGFIVGVAERDELLTGERVKEGHLLIGLPSTGLHTNGYSLARKVIFGDKKHKVNDILPGGAKGETFGEALLAVHKSYKKPLEALFRRKLADAAAHITGGGLTDNLPRVFPDSLDAEIDRASWSVPPIFRYLVEAGELDESEACRVFNMGIGMVVIIPENKKEEALALLGSLGEGAIVIGRMVRGAGRVIYR</sequence>
<evidence type="ECO:0000313" key="18">
    <source>
        <dbReference type="EMBL" id="OGG00610.1"/>
    </source>
</evidence>
<dbReference type="Pfam" id="PF00586">
    <property type="entry name" value="AIRS"/>
    <property type="match status" value="1"/>
</dbReference>
<dbReference type="Pfam" id="PF02769">
    <property type="entry name" value="AIRS_C"/>
    <property type="match status" value="1"/>
</dbReference>
<dbReference type="STRING" id="1817867.A3F83_04760"/>
<evidence type="ECO:0000256" key="7">
    <source>
        <dbReference type="ARBA" id="ARBA00022598"/>
    </source>
</evidence>
<comment type="similarity">
    <text evidence="3 15">Belongs to the AIR synthase family.</text>
</comment>
<dbReference type="PANTHER" id="PTHR10520:SF12">
    <property type="entry name" value="TRIFUNCTIONAL PURINE BIOSYNTHETIC PROTEIN ADENOSINE-3"/>
    <property type="match status" value="1"/>
</dbReference>
<evidence type="ECO:0000256" key="1">
    <source>
        <dbReference type="ARBA" id="ARBA00004496"/>
    </source>
</evidence>